<keyword evidence="2" id="KW-1185">Reference proteome</keyword>
<dbReference type="EMBL" id="QGKV02001556">
    <property type="protein sequence ID" value="KAF3519395.1"/>
    <property type="molecule type" value="Genomic_DNA"/>
</dbReference>
<organism evidence="1 2">
    <name type="scientific">Brassica cretica</name>
    <name type="common">Mustard</name>
    <dbReference type="NCBI Taxonomy" id="69181"/>
    <lineage>
        <taxon>Eukaryota</taxon>
        <taxon>Viridiplantae</taxon>
        <taxon>Streptophyta</taxon>
        <taxon>Embryophyta</taxon>
        <taxon>Tracheophyta</taxon>
        <taxon>Spermatophyta</taxon>
        <taxon>Magnoliopsida</taxon>
        <taxon>eudicotyledons</taxon>
        <taxon>Gunneridae</taxon>
        <taxon>Pentapetalae</taxon>
        <taxon>rosids</taxon>
        <taxon>malvids</taxon>
        <taxon>Brassicales</taxon>
        <taxon>Brassicaceae</taxon>
        <taxon>Brassiceae</taxon>
        <taxon>Brassica</taxon>
    </lineage>
</organism>
<sequence>MKDLVENTGVLMGKDVAVLVLGNQACSDVQQMLVETLMRLHLLFLAEKQKVELSATRTPLSFDDRS</sequence>
<dbReference type="Proteomes" id="UP000266723">
    <property type="component" value="Unassembled WGS sequence"/>
</dbReference>
<proteinExistence type="predicted"/>
<accession>A0ABQ7AYZ5</accession>
<evidence type="ECO:0000313" key="2">
    <source>
        <dbReference type="Proteomes" id="UP000266723"/>
    </source>
</evidence>
<reference evidence="1 2" key="1">
    <citation type="journal article" date="2020" name="BMC Genomics">
        <title>Intraspecific diversification of the crop wild relative Brassica cretica Lam. using demographic model selection.</title>
        <authorList>
            <person name="Kioukis A."/>
            <person name="Michalopoulou V.A."/>
            <person name="Briers L."/>
            <person name="Pirintsos S."/>
            <person name="Studholme D.J."/>
            <person name="Pavlidis P."/>
            <person name="Sarris P.F."/>
        </authorList>
    </citation>
    <scope>NUCLEOTIDE SEQUENCE [LARGE SCALE GENOMIC DNA]</scope>
    <source>
        <strain evidence="2">cv. PFS-1207/04</strain>
    </source>
</reference>
<name>A0ABQ7AYZ5_BRACR</name>
<gene>
    <name evidence="1" type="ORF">DY000_02062758</name>
</gene>
<comment type="caution">
    <text evidence="1">The sequence shown here is derived from an EMBL/GenBank/DDBJ whole genome shotgun (WGS) entry which is preliminary data.</text>
</comment>
<protein>
    <submittedName>
        <fullName evidence="1">Uncharacterized protein</fullName>
    </submittedName>
</protein>
<evidence type="ECO:0000313" key="1">
    <source>
        <dbReference type="EMBL" id="KAF3519395.1"/>
    </source>
</evidence>